<dbReference type="Proteomes" id="UP000315724">
    <property type="component" value="Chromosome"/>
</dbReference>
<protein>
    <recommendedName>
        <fullName evidence="4">Chromosome partition protein Smc</fullName>
    </recommendedName>
</protein>
<evidence type="ECO:0000313" key="3">
    <source>
        <dbReference type="Proteomes" id="UP000315724"/>
    </source>
</evidence>
<accession>A0A517QGW1</accession>
<dbReference type="OrthoDB" id="253764at2"/>
<dbReference type="RefSeq" id="WP_145195118.1">
    <property type="nucleotide sequence ID" value="NZ_CP036267.1"/>
</dbReference>
<dbReference type="AlphaFoldDB" id="A0A517QGW1"/>
<evidence type="ECO:0008006" key="4">
    <source>
        <dbReference type="Google" id="ProtNLM"/>
    </source>
</evidence>
<feature type="coiled-coil region" evidence="1">
    <location>
        <begin position="37"/>
        <end position="89"/>
    </location>
</feature>
<name>A0A517QGW1_9PLAN</name>
<feature type="coiled-coil region" evidence="1">
    <location>
        <begin position="113"/>
        <end position="152"/>
    </location>
</feature>
<reference evidence="2 3" key="1">
    <citation type="submission" date="2019-02" db="EMBL/GenBank/DDBJ databases">
        <title>Deep-cultivation of Planctomycetes and their phenomic and genomic characterization uncovers novel biology.</title>
        <authorList>
            <person name="Wiegand S."/>
            <person name="Jogler M."/>
            <person name="Boedeker C."/>
            <person name="Pinto D."/>
            <person name="Vollmers J."/>
            <person name="Rivas-Marin E."/>
            <person name="Kohn T."/>
            <person name="Peeters S.H."/>
            <person name="Heuer A."/>
            <person name="Rast P."/>
            <person name="Oberbeckmann S."/>
            <person name="Bunk B."/>
            <person name="Jeske O."/>
            <person name="Meyerdierks A."/>
            <person name="Storesund J.E."/>
            <person name="Kallscheuer N."/>
            <person name="Luecker S."/>
            <person name="Lage O.M."/>
            <person name="Pohl T."/>
            <person name="Merkel B.J."/>
            <person name="Hornburger P."/>
            <person name="Mueller R.-W."/>
            <person name="Bruemmer F."/>
            <person name="Labrenz M."/>
            <person name="Spormann A.M."/>
            <person name="Op den Camp H."/>
            <person name="Overmann J."/>
            <person name="Amann R."/>
            <person name="Jetten M.S.M."/>
            <person name="Mascher T."/>
            <person name="Medema M.H."/>
            <person name="Devos D.P."/>
            <person name="Kaster A.-K."/>
            <person name="Ovreas L."/>
            <person name="Rohde M."/>
            <person name="Galperin M.Y."/>
            <person name="Jogler C."/>
        </authorList>
    </citation>
    <scope>NUCLEOTIDE SEQUENCE [LARGE SCALE GENOMIC DNA]</scope>
    <source>
        <strain evidence="2 3">Mal48</strain>
    </source>
</reference>
<gene>
    <name evidence="2" type="ORF">Mal48_01000</name>
</gene>
<evidence type="ECO:0000313" key="2">
    <source>
        <dbReference type="EMBL" id="QDT30872.1"/>
    </source>
</evidence>
<sequence length="297" mass="33324">MSYVGKILVVVQVVLSLLFMAFAGAVYSMHQNWHSKYVAEQTQKNELQTAKQQVEQELALARQDHATKLAEEKARADRFQALNQTLDAQNKGLAIEVEKKETQREEQTGLAMAKQQEAVFRQQEAEKQRIENDKLRVALDTESAKNRDLQDQVFTGNVNLEELRARYDKMLEKTAYLERVVAAHNLETDPDVVEKMKLPPPPVEGLVIDVSKNRANRIEFVQLSIGSDDGLIVSHELDVIRLNEDGTSDWLGRVRVVDIEPNTAVARVILPAKNGIIQKSDTVTSKLGQPAVSLSSN</sequence>
<organism evidence="2 3">
    <name type="scientific">Thalassoglobus polymorphus</name>
    <dbReference type="NCBI Taxonomy" id="2527994"/>
    <lineage>
        <taxon>Bacteria</taxon>
        <taxon>Pseudomonadati</taxon>
        <taxon>Planctomycetota</taxon>
        <taxon>Planctomycetia</taxon>
        <taxon>Planctomycetales</taxon>
        <taxon>Planctomycetaceae</taxon>
        <taxon>Thalassoglobus</taxon>
    </lineage>
</organism>
<keyword evidence="3" id="KW-1185">Reference proteome</keyword>
<dbReference type="KEGG" id="tpol:Mal48_01000"/>
<proteinExistence type="predicted"/>
<keyword evidence="1" id="KW-0175">Coiled coil</keyword>
<dbReference type="EMBL" id="CP036267">
    <property type="protein sequence ID" value="QDT30872.1"/>
    <property type="molecule type" value="Genomic_DNA"/>
</dbReference>
<evidence type="ECO:0000256" key="1">
    <source>
        <dbReference type="SAM" id="Coils"/>
    </source>
</evidence>